<organism evidence="1 2">
    <name type="scientific">Anoxybacterium hadale</name>
    <dbReference type="NCBI Taxonomy" id="3408580"/>
    <lineage>
        <taxon>Bacteria</taxon>
        <taxon>Bacillati</taxon>
        <taxon>Bacillota</taxon>
        <taxon>Clostridia</taxon>
        <taxon>Peptostreptococcales</taxon>
        <taxon>Anaerovoracaceae</taxon>
        <taxon>Anoxybacterium</taxon>
    </lineage>
</organism>
<accession>A0ACD1A9E9</accession>
<gene>
    <name evidence="1" type="ORF">FRZ06_06645</name>
</gene>
<keyword evidence="2" id="KW-1185">Reference proteome</keyword>
<sequence>MPIYEYEAKTLKGMSLKGKLEAVSEAAAADALREKGYYPIRLRPFKASSNIELSKLQRVTLKDIAIFCRQFSVVINAGISVLRSLEIVKEQTENKRLKDVLDEVFSDVQKGRSLSDSMKRHSVFPDMLADMITVGESSGTLDIIFERMAVYYDKENSLNQKIKGAMTYPAAISIFAISVVILLVTKVLPTFVTMLSQSGTMLPLPTRILLGLSSFLTNQWYIVILIIIAVFFAYRTYSSSSQGRKTLDLFKMKAPIFGKLYSKILTARFARTFGTLMGSGVPLLNSIQICADVVGNAVIREALDSTTDELKKGLSVGETLTARGIFPVMLTQMIKIGEEAGTLDAILEKTASFYDGEVDTATSQLTALIEPVIIVILAVVVGFIIMSIILPMFSMYDVVNMG</sequence>
<evidence type="ECO:0000313" key="1">
    <source>
        <dbReference type="EMBL" id="QOX63041.1"/>
    </source>
</evidence>
<proteinExistence type="predicted"/>
<evidence type="ECO:0000313" key="2">
    <source>
        <dbReference type="Proteomes" id="UP000594014"/>
    </source>
</evidence>
<protein>
    <submittedName>
        <fullName evidence="1">Type II secretion system F family protein</fullName>
    </submittedName>
</protein>
<dbReference type="Proteomes" id="UP000594014">
    <property type="component" value="Chromosome"/>
</dbReference>
<name>A0ACD1A9E9_9FIRM</name>
<dbReference type="EMBL" id="CP042469">
    <property type="protein sequence ID" value="QOX63041.1"/>
    <property type="molecule type" value="Genomic_DNA"/>
</dbReference>
<reference evidence="1" key="1">
    <citation type="submission" date="2019-08" db="EMBL/GenBank/DDBJ databases">
        <title>Genome sequence of Clostridiales bacterium MT110.</title>
        <authorList>
            <person name="Cao J."/>
        </authorList>
    </citation>
    <scope>NUCLEOTIDE SEQUENCE</scope>
    <source>
        <strain evidence="1">MT110</strain>
    </source>
</reference>